<evidence type="ECO:0000256" key="2">
    <source>
        <dbReference type="ARBA" id="ARBA00022670"/>
    </source>
</evidence>
<dbReference type="PANTHER" id="PTHR43270:SF4">
    <property type="entry name" value="CARNOSINE DIPEPTIDASE 2, ISOFORM A"/>
    <property type="match status" value="1"/>
</dbReference>
<dbReference type="Gene3D" id="3.30.70.360">
    <property type="match status" value="1"/>
</dbReference>
<dbReference type="InterPro" id="IPR001261">
    <property type="entry name" value="ArgE/DapE_CS"/>
</dbReference>
<evidence type="ECO:0000313" key="6">
    <source>
        <dbReference type="EMBL" id="NDJ92268.1"/>
    </source>
</evidence>
<dbReference type="SUPFAM" id="SSF53187">
    <property type="entry name" value="Zn-dependent exopeptidases"/>
    <property type="match status" value="1"/>
</dbReference>
<evidence type="ECO:0000256" key="3">
    <source>
        <dbReference type="ARBA" id="ARBA00022723"/>
    </source>
</evidence>
<keyword evidence="4" id="KW-0378">Hydrolase</keyword>
<dbReference type="PANTHER" id="PTHR43270">
    <property type="entry name" value="BETA-ALA-HIS DIPEPTIDASE"/>
    <property type="match status" value="1"/>
</dbReference>
<protein>
    <submittedName>
        <fullName evidence="6">Cytosolic non-specific dipeptidase (Trinotate prediction)</fullName>
    </submittedName>
</protein>
<keyword evidence="3" id="KW-0479">Metal-binding</keyword>
<dbReference type="GO" id="GO:0046872">
    <property type="term" value="F:metal ion binding"/>
    <property type="evidence" value="ECO:0007669"/>
    <property type="project" value="UniProtKB-KW"/>
</dbReference>
<dbReference type="AlphaFoldDB" id="A0A6G3ME04"/>
<accession>A0A6G3ME04</accession>
<dbReference type="Gene3D" id="3.40.630.10">
    <property type="entry name" value="Zn peptidases"/>
    <property type="match status" value="1"/>
</dbReference>
<organism evidence="6">
    <name type="scientific">Henneguya salminicola</name>
    <name type="common">Myxosporean</name>
    <dbReference type="NCBI Taxonomy" id="69463"/>
    <lineage>
        <taxon>Eukaryota</taxon>
        <taxon>Metazoa</taxon>
        <taxon>Cnidaria</taxon>
        <taxon>Myxozoa</taxon>
        <taxon>Myxosporea</taxon>
        <taxon>Bivalvulida</taxon>
        <taxon>Platysporina</taxon>
        <taxon>Myxobolidae</taxon>
        <taxon>Henneguya</taxon>
    </lineage>
</organism>
<dbReference type="Pfam" id="PF01546">
    <property type="entry name" value="Peptidase_M20"/>
    <property type="match status" value="1"/>
</dbReference>
<dbReference type="GO" id="GO:0008233">
    <property type="term" value="F:peptidase activity"/>
    <property type="evidence" value="ECO:0007669"/>
    <property type="project" value="UniProtKB-KW"/>
</dbReference>
<dbReference type="InterPro" id="IPR051458">
    <property type="entry name" value="Cyt/Met_Dipeptidase"/>
</dbReference>
<sequence>MNLDKIFSYVDVHQEEFIQVLKEWVSIKSVSASPELRDECFRMVNIVSNEFKKIGCHTNIVDNPIAKQTLVDGSVIDLPPIIFASFGQDTSKKTVCIYGHIDVQPAEKSDGWDTEPFELVIDGDRMIGRGSSDDKGPVLGWLCVLKAFIGLGVTPGVNLKFVIECMEECGSEGLDELLKSERNKFLADIDYTCISDNYWLGTKKPCVTYGLRGIAYFFLEVSGPIRDLHSGVYGGTIYEPMTDLISLLNRLVDNRGNILIPKIYDKVRKCSQEELDLYADLDFSPSCYAEDINCTEHNLIYKSKIDILTHRWRYPTLSIHGIEGAFSKQGAKTVIPSKVIGKFSIRIVPDMDVEDVKSYVDKYITDIAQELNTPNKIRLCIGHSGPAWIADINNPNFVSASKATKRVYGVKPDMTREGGSIPITLTFQEITEKSVLLLPMGRGDDGAHSQNEKLNKSNFINGIKLFAAYLSELSQQ</sequence>
<dbReference type="Pfam" id="PF07687">
    <property type="entry name" value="M20_dimer"/>
    <property type="match status" value="1"/>
</dbReference>
<dbReference type="CDD" id="cd05676">
    <property type="entry name" value="M20_dipept_like_CNDP"/>
    <property type="match status" value="1"/>
</dbReference>
<proteinExistence type="inferred from homology"/>
<keyword evidence="2" id="KW-0645">Protease</keyword>
<feature type="domain" description="Peptidase M20 dimerisation" evidence="5">
    <location>
        <begin position="209"/>
        <end position="369"/>
    </location>
</feature>
<evidence type="ECO:0000256" key="1">
    <source>
        <dbReference type="ARBA" id="ARBA00006247"/>
    </source>
</evidence>
<dbReference type="InterPro" id="IPR002933">
    <property type="entry name" value="Peptidase_M20"/>
</dbReference>
<dbReference type="EMBL" id="GHBP01000355">
    <property type="protein sequence ID" value="NDJ92268.1"/>
    <property type="molecule type" value="Transcribed_RNA"/>
</dbReference>
<evidence type="ECO:0000259" key="5">
    <source>
        <dbReference type="Pfam" id="PF07687"/>
    </source>
</evidence>
<comment type="similarity">
    <text evidence="1">Belongs to the peptidase M20A family.</text>
</comment>
<dbReference type="InterPro" id="IPR011650">
    <property type="entry name" value="Peptidase_M20_dimer"/>
</dbReference>
<dbReference type="GO" id="GO:0006508">
    <property type="term" value="P:proteolysis"/>
    <property type="evidence" value="ECO:0007669"/>
    <property type="project" value="UniProtKB-KW"/>
</dbReference>
<dbReference type="PROSITE" id="PS00759">
    <property type="entry name" value="ARGE_DAPE_CPG2_2"/>
    <property type="match status" value="1"/>
</dbReference>
<name>A0A6G3ME04_HENSL</name>
<evidence type="ECO:0000256" key="4">
    <source>
        <dbReference type="ARBA" id="ARBA00022801"/>
    </source>
</evidence>
<reference evidence="6" key="1">
    <citation type="submission" date="2018-11" db="EMBL/GenBank/DDBJ databases">
        <title>Henneguya salminicola genome and transcriptome.</title>
        <authorList>
            <person name="Yahalomi D."/>
            <person name="Atkinson S.D."/>
            <person name="Neuhof M."/>
            <person name="Chang E.S."/>
            <person name="Philippe H."/>
            <person name="Cartwright P."/>
            <person name="Bartholomew J.L."/>
            <person name="Huchon D."/>
        </authorList>
    </citation>
    <scope>NUCLEOTIDE SEQUENCE</scope>
    <source>
        <strain evidence="6">Hz1</strain>
        <tissue evidence="6">Whole</tissue>
    </source>
</reference>